<gene>
    <name evidence="4" type="ORF">GCM10009741_22080</name>
</gene>
<dbReference type="Pfam" id="PF00582">
    <property type="entry name" value="Usp"/>
    <property type="match status" value="1"/>
</dbReference>
<feature type="domain" description="UspA" evidence="3">
    <location>
        <begin position="1"/>
        <end position="140"/>
    </location>
</feature>
<dbReference type="PRINTS" id="PR01438">
    <property type="entry name" value="UNVRSLSTRESS"/>
</dbReference>
<feature type="region of interest" description="Disordered" evidence="2">
    <location>
        <begin position="150"/>
        <end position="170"/>
    </location>
</feature>
<comment type="caution">
    <text evidence="4">The sequence shown here is derived from an EMBL/GenBank/DDBJ whole genome shotgun (WGS) entry which is preliminary data.</text>
</comment>
<evidence type="ECO:0000313" key="5">
    <source>
        <dbReference type="Proteomes" id="UP001500363"/>
    </source>
</evidence>
<name>A0ABN2AL20_9ACTN</name>
<dbReference type="Proteomes" id="UP001500363">
    <property type="component" value="Unassembled WGS sequence"/>
</dbReference>
<dbReference type="PANTHER" id="PTHR46553:SF3">
    <property type="entry name" value="ADENINE NUCLEOTIDE ALPHA HYDROLASES-LIKE SUPERFAMILY PROTEIN"/>
    <property type="match status" value="1"/>
</dbReference>
<protein>
    <recommendedName>
        <fullName evidence="3">UspA domain-containing protein</fullName>
    </recommendedName>
</protein>
<evidence type="ECO:0000256" key="1">
    <source>
        <dbReference type="ARBA" id="ARBA00008791"/>
    </source>
</evidence>
<dbReference type="InterPro" id="IPR006016">
    <property type="entry name" value="UspA"/>
</dbReference>
<reference evidence="4 5" key="1">
    <citation type="journal article" date="2019" name="Int. J. Syst. Evol. Microbiol.">
        <title>The Global Catalogue of Microorganisms (GCM) 10K type strain sequencing project: providing services to taxonomists for standard genome sequencing and annotation.</title>
        <authorList>
            <consortium name="The Broad Institute Genomics Platform"/>
            <consortium name="The Broad Institute Genome Sequencing Center for Infectious Disease"/>
            <person name="Wu L."/>
            <person name="Ma J."/>
        </authorList>
    </citation>
    <scope>NUCLEOTIDE SEQUENCE [LARGE SCALE GENOMIC DNA]</scope>
    <source>
        <strain evidence="4 5">JCM 14303</strain>
    </source>
</reference>
<dbReference type="Gene3D" id="3.40.50.620">
    <property type="entry name" value="HUPs"/>
    <property type="match status" value="1"/>
</dbReference>
<dbReference type="PANTHER" id="PTHR46553">
    <property type="entry name" value="ADENINE NUCLEOTIDE ALPHA HYDROLASES-LIKE SUPERFAMILY PROTEIN"/>
    <property type="match status" value="1"/>
</dbReference>
<evidence type="ECO:0000259" key="3">
    <source>
        <dbReference type="Pfam" id="PF00582"/>
    </source>
</evidence>
<dbReference type="CDD" id="cd00293">
    <property type="entry name" value="USP-like"/>
    <property type="match status" value="1"/>
</dbReference>
<dbReference type="EMBL" id="BAAANC010000001">
    <property type="protein sequence ID" value="GAA1520805.1"/>
    <property type="molecule type" value="Genomic_DNA"/>
</dbReference>
<dbReference type="SUPFAM" id="SSF52402">
    <property type="entry name" value="Adenine nucleotide alpha hydrolases-like"/>
    <property type="match status" value="1"/>
</dbReference>
<sequence>MQKIVVGVDGSETAQQALEWAAAEAEVRGAALVVVHAWLPAAGVTSPYGAMMVDPATVAEIARLTLEDSVESLERAGRTFVRLDQVMVQGPAAQALIEAARGSSLLVVGSRGRGGIASLLLGSVSQQVAQHATVPVVIIPPAYAERPGAAAKQTVAEPQPGAPGKDLVDA</sequence>
<dbReference type="InterPro" id="IPR014729">
    <property type="entry name" value="Rossmann-like_a/b/a_fold"/>
</dbReference>
<proteinExistence type="inferred from homology"/>
<dbReference type="RefSeq" id="WP_344172704.1">
    <property type="nucleotide sequence ID" value="NZ_BAAANC010000001.1"/>
</dbReference>
<organism evidence="4 5">
    <name type="scientific">Kribbella lupini</name>
    <dbReference type="NCBI Taxonomy" id="291602"/>
    <lineage>
        <taxon>Bacteria</taxon>
        <taxon>Bacillati</taxon>
        <taxon>Actinomycetota</taxon>
        <taxon>Actinomycetes</taxon>
        <taxon>Propionibacteriales</taxon>
        <taxon>Kribbellaceae</taxon>
        <taxon>Kribbella</taxon>
    </lineage>
</organism>
<evidence type="ECO:0000256" key="2">
    <source>
        <dbReference type="SAM" id="MobiDB-lite"/>
    </source>
</evidence>
<comment type="similarity">
    <text evidence="1">Belongs to the universal stress protein A family.</text>
</comment>
<keyword evidence="5" id="KW-1185">Reference proteome</keyword>
<evidence type="ECO:0000313" key="4">
    <source>
        <dbReference type="EMBL" id="GAA1520805.1"/>
    </source>
</evidence>
<dbReference type="InterPro" id="IPR006015">
    <property type="entry name" value="Universal_stress_UspA"/>
</dbReference>
<accession>A0ABN2AL20</accession>